<name>A0A1G2CLB4_9BACT</name>
<protein>
    <recommendedName>
        <fullName evidence="3">Maf-like protein</fullName>
    </recommendedName>
</protein>
<dbReference type="AlphaFoldDB" id="A0A1G2CLB4"/>
<comment type="caution">
    <text evidence="1">The sequence shown here is derived from an EMBL/GenBank/DDBJ whole genome shotgun (WGS) entry which is preliminary data.</text>
</comment>
<evidence type="ECO:0000313" key="2">
    <source>
        <dbReference type="Proteomes" id="UP000178599"/>
    </source>
</evidence>
<reference evidence="1 2" key="1">
    <citation type="journal article" date="2016" name="Nat. Commun.">
        <title>Thousands of microbial genomes shed light on interconnected biogeochemical processes in an aquifer system.</title>
        <authorList>
            <person name="Anantharaman K."/>
            <person name="Brown C.T."/>
            <person name="Hug L.A."/>
            <person name="Sharon I."/>
            <person name="Castelle C.J."/>
            <person name="Probst A.J."/>
            <person name="Thomas B.C."/>
            <person name="Singh A."/>
            <person name="Wilkins M.J."/>
            <person name="Karaoz U."/>
            <person name="Brodie E.L."/>
            <person name="Williams K.H."/>
            <person name="Hubbard S.S."/>
            <person name="Banfield J.F."/>
        </authorList>
    </citation>
    <scope>NUCLEOTIDE SEQUENCE [LARGE SCALE GENOMIC DNA]</scope>
</reference>
<evidence type="ECO:0000313" key="1">
    <source>
        <dbReference type="EMBL" id="OGZ02193.1"/>
    </source>
</evidence>
<accession>A0A1G2CLB4</accession>
<dbReference type="Proteomes" id="UP000178599">
    <property type="component" value="Unassembled WGS sequence"/>
</dbReference>
<dbReference type="EMBL" id="MHLE01000040">
    <property type="protein sequence ID" value="OGZ02193.1"/>
    <property type="molecule type" value="Genomic_DNA"/>
</dbReference>
<gene>
    <name evidence="1" type="ORF">A2390_00375</name>
</gene>
<proteinExistence type="predicted"/>
<organism evidence="1 2">
    <name type="scientific">Candidatus Liptonbacteria bacterium RIFOXYB1_FULL_36_10</name>
    <dbReference type="NCBI Taxonomy" id="1798654"/>
    <lineage>
        <taxon>Bacteria</taxon>
        <taxon>Candidatus Liptoniibacteriota</taxon>
    </lineage>
</organism>
<evidence type="ECO:0008006" key="3">
    <source>
        <dbReference type="Google" id="ProtNLM"/>
    </source>
</evidence>
<sequence length="142" mass="16127">MKIVFCGSMSASKEMVEAEKNLKKLGYETVIPSFVERYAKMEVDSIVKMSAESTRDKMEHDLIRGYFNKIKDSDAILVVNVERRGVKGYVGGNSFLEMGFAFILNKPIYLLNEIPDMGYKDEIVAMRPVILNGDFKKVKSKI</sequence>